<accession>A0A8S5SN10</accession>
<dbReference type="EMBL" id="BK032636">
    <property type="protein sequence ID" value="DAF52437.1"/>
    <property type="molecule type" value="Genomic_DNA"/>
</dbReference>
<evidence type="ECO:0000313" key="1">
    <source>
        <dbReference type="EMBL" id="DAF52437.1"/>
    </source>
</evidence>
<name>A0A8S5SN10_9CAUD</name>
<protein>
    <submittedName>
        <fullName evidence="1">Uncharacterized protein</fullName>
    </submittedName>
</protein>
<reference evidence="1" key="1">
    <citation type="journal article" date="2021" name="Proc. Natl. Acad. Sci. U.S.A.">
        <title>A Catalog of Tens of Thousands of Viruses from Human Metagenomes Reveals Hidden Associations with Chronic Diseases.</title>
        <authorList>
            <person name="Tisza M.J."/>
            <person name="Buck C.B."/>
        </authorList>
    </citation>
    <scope>NUCLEOTIDE SEQUENCE</scope>
    <source>
        <strain evidence="1">CteZR38</strain>
    </source>
</reference>
<sequence length="110" mass="13055">MTDYTSIRIKKEIAEKIQLIKIQNNCKSLNETLEQLIPRTVNENYEFIKEQPIFTINNTPITFTDLKNNNTGKTWGNEKQNATIVFKDKQGAFIRFNDEDEVFLEYYHFI</sequence>
<proteinExistence type="predicted"/>
<organism evidence="1">
    <name type="scientific">Siphoviridae sp. cteZR38</name>
    <dbReference type="NCBI Taxonomy" id="2827906"/>
    <lineage>
        <taxon>Viruses</taxon>
        <taxon>Duplodnaviria</taxon>
        <taxon>Heunggongvirae</taxon>
        <taxon>Uroviricota</taxon>
        <taxon>Caudoviricetes</taxon>
    </lineage>
</organism>